<feature type="compositionally biased region" description="Basic and acidic residues" evidence="3">
    <location>
        <begin position="543"/>
        <end position="557"/>
    </location>
</feature>
<dbReference type="SMART" id="SM00561">
    <property type="entry name" value="MBT"/>
    <property type="match status" value="3"/>
</dbReference>
<feature type="repeat" description="MBT" evidence="2">
    <location>
        <begin position="301"/>
        <end position="397"/>
    </location>
</feature>
<evidence type="ECO:0000256" key="1">
    <source>
        <dbReference type="ARBA" id="ARBA00022737"/>
    </source>
</evidence>
<dbReference type="Pfam" id="PF02820">
    <property type="entry name" value="MBT"/>
    <property type="match status" value="3"/>
</dbReference>
<feature type="region of interest" description="Disordered" evidence="3">
    <location>
        <begin position="414"/>
        <end position="491"/>
    </location>
</feature>
<dbReference type="InterPro" id="IPR004092">
    <property type="entry name" value="Mbt"/>
</dbReference>
<feature type="repeat" description="MBT" evidence="2">
    <location>
        <begin position="8"/>
        <end position="122"/>
    </location>
</feature>
<sequence length="564" mass="64747">MHIYTGSFNWRPYLRKPGFTAAPVSCFKHVALSNCWDSIVHNVRVEVRSPDCKTCCTTTPCCYWLATVIKVCGYWGLLRYDGFDKLSPHYFNVPDRWVNLCTEPHIHPFGWCAENGKHLVPPKSIEPKIICWRDFLMDTLPSGRTLPPDFTFRIEEHSHNSIKKGMKLEVVDKKISLKFPGSSDRSYARQSLKKTLYRTFEPDDATWDMFLPVYNPVGNLKFKKNMKLEAIDPLNLSTICVATVTEVLRNNYLMIGIDGMMAANGSDCFCYHASSPCIFPVGFCESHDIYLTPPRGYKGEFKWAEYLKKTKSEAAPVDLFHRDIPDHGFKEGMYLEAVDLMEPRLICVAYVTKVVGRLLKVHFDGWEDDYDQWCDCESPDLFPIGWCDVLGYRLEPPRVDISEEKKKKKTIVKKRKKRLWSKRPTSSDDSPFGTDEKTKLNDFEDSKDSLQDNSIVVNDSSSNSFQEKKKCQTTKASPNNQGRKARISKQNSLNTYKQLRSSRLADGGTEISELVDDKPLLRRTRNRDKVVLIDESSSSSIDVSKHVDDEWTKEKDLQINPDSN</sequence>
<dbReference type="Proteomes" id="UP000886998">
    <property type="component" value="Unassembled WGS sequence"/>
</dbReference>
<reference evidence="4" key="1">
    <citation type="submission" date="2020-08" db="EMBL/GenBank/DDBJ databases">
        <title>Multicomponent nature underlies the extraordinary mechanical properties of spider dragline silk.</title>
        <authorList>
            <person name="Kono N."/>
            <person name="Nakamura H."/>
            <person name="Mori M."/>
            <person name="Yoshida Y."/>
            <person name="Ohtoshi R."/>
            <person name="Malay A.D."/>
            <person name="Moran D.A.P."/>
            <person name="Tomita M."/>
            <person name="Numata K."/>
            <person name="Arakawa K."/>
        </authorList>
    </citation>
    <scope>NUCLEOTIDE SEQUENCE</scope>
</reference>
<dbReference type="GO" id="GO:0042393">
    <property type="term" value="F:histone binding"/>
    <property type="evidence" value="ECO:0007669"/>
    <property type="project" value="TreeGrafter"/>
</dbReference>
<protein>
    <submittedName>
        <fullName evidence="4">MBT domain-containing protein 1</fullName>
    </submittedName>
</protein>
<dbReference type="GO" id="GO:0045892">
    <property type="term" value="P:negative regulation of DNA-templated transcription"/>
    <property type="evidence" value="ECO:0007669"/>
    <property type="project" value="TreeGrafter"/>
</dbReference>
<dbReference type="SUPFAM" id="SSF63748">
    <property type="entry name" value="Tudor/PWWP/MBT"/>
    <property type="match status" value="3"/>
</dbReference>
<dbReference type="PANTHER" id="PTHR12247">
    <property type="entry name" value="POLYCOMB GROUP PROTEIN"/>
    <property type="match status" value="1"/>
</dbReference>
<dbReference type="AlphaFoldDB" id="A0A8X7C2M7"/>
<evidence type="ECO:0000256" key="2">
    <source>
        <dbReference type="PROSITE-ProRule" id="PRU00459"/>
    </source>
</evidence>
<evidence type="ECO:0000313" key="4">
    <source>
        <dbReference type="EMBL" id="GFY51858.1"/>
    </source>
</evidence>
<feature type="repeat" description="MBT" evidence="2">
    <location>
        <begin position="190"/>
        <end position="294"/>
    </location>
</feature>
<feature type="compositionally biased region" description="Low complexity" evidence="3">
    <location>
        <begin position="452"/>
        <end position="464"/>
    </location>
</feature>
<keyword evidence="5" id="KW-1185">Reference proteome</keyword>
<organism evidence="4 5">
    <name type="scientific">Trichonephila inaurata madagascariensis</name>
    <dbReference type="NCBI Taxonomy" id="2747483"/>
    <lineage>
        <taxon>Eukaryota</taxon>
        <taxon>Metazoa</taxon>
        <taxon>Ecdysozoa</taxon>
        <taxon>Arthropoda</taxon>
        <taxon>Chelicerata</taxon>
        <taxon>Arachnida</taxon>
        <taxon>Araneae</taxon>
        <taxon>Araneomorphae</taxon>
        <taxon>Entelegynae</taxon>
        <taxon>Araneoidea</taxon>
        <taxon>Nephilidae</taxon>
        <taxon>Trichonephila</taxon>
        <taxon>Trichonephila inaurata</taxon>
    </lineage>
</organism>
<comment type="caution">
    <text evidence="4">The sequence shown here is derived from an EMBL/GenBank/DDBJ whole genome shotgun (WGS) entry which is preliminary data.</text>
</comment>
<proteinExistence type="predicted"/>
<keyword evidence="1" id="KW-0677">Repeat</keyword>
<dbReference type="CDD" id="cd20100">
    <property type="entry name" value="MBT_dSfmbt-like_rpt4"/>
    <property type="match status" value="1"/>
</dbReference>
<dbReference type="InterPro" id="IPR050548">
    <property type="entry name" value="PcG_chromatin_remod_factors"/>
</dbReference>
<dbReference type="CDD" id="cd20097">
    <property type="entry name" value="MBT_dSfmbt-like_rpt1"/>
    <property type="match status" value="1"/>
</dbReference>
<evidence type="ECO:0000256" key="3">
    <source>
        <dbReference type="SAM" id="MobiDB-lite"/>
    </source>
</evidence>
<dbReference type="OrthoDB" id="5800688at2759"/>
<feature type="region of interest" description="Disordered" evidence="3">
    <location>
        <begin position="534"/>
        <end position="564"/>
    </location>
</feature>
<gene>
    <name evidence="4" type="primary">mbtd1</name>
    <name evidence="4" type="ORF">TNIN_247041</name>
</gene>
<dbReference type="GO" id="GO:0003682">
    <property type="term" value="F:chromatin binding"/>
    <property type="evidence" value="ECO:0007669"/>
    <property type="project" value="TreeGrafter"/>
</dbReference>
<accession>A0A8X7C2M7</accession>
<dbReference type="EMBL" id="BMAV01008342">
    <property type="protein sequence ID" value="GFY51858.1"/>
    <property type="molecule type" value="Genomic_DNA"/>
</dbReference>
<name>A0A8X7C2M7_9ARAC</name>
<feature type="compositionally biased region" description="Basic and acidic residues" evidence="3">
    <location>
        <begin position="434"/>
        <end position="450"/>
    </location>
</feature>
<dbReference type="GO" id="GO:0005634">
    <property type="term" value="C:nucleus"/>
    <property type="evidence" value="ECO:0007669"/>
    <property type="project" value="InterPro"/>
</dbReference>
<dbReference type="PROSITE" id="PS51079">
    <property type="entry name" value="MBT"/>
    <property type="match status" value="3"/>
</dbReference>
<feature type="compositionally biased region" description="Polar residues" evidence="3">
    <location>
        <begin position="473"/>
        <end position="491"/>
    </location>
</feature>
<dbReference type="Gene3D" id="2.30.30.140">
    <property type="match status" value="3"/>
</dbReference>
<evidence type="ECO:0000313" key="5">
    <source>
        <dbReference type="Proteomes" id="UP000886998"/>
    </source>
</evidence>